<dbReference type="SUPFAM" id="SSF63999">
    <property type="entry name" value="Thiamin pyrophosphokinase, catalytic domain"/>
    <property type="match status" value="1"/>
</dbReference>
<dbReference type="Pfam" id="PF04263">
    <property type="entry name" value="TPK_catalytic"/>
    <property type="match status" value="1"/>
</dbReference>
<evidence type="ECO:0000313" key="8">
    <source>
        <dbReference type="Proteomes" id="UP000033531"/>
    </source>
</evidence>
<dbReference type="SMART" id="SM00983">
    <property type="entry name" value="TPK_B1_binding"/>
    <property type="match status" value="1"/>
</dbReference>
<organism evidence="7 8">
    <name type="scientific">Lactobacillus melliventris</name>
    <dbReference type="NCBI Taxonomy" id="1218507"/>
    <lineage>
        <taxon>Bacteria</taxon>
        <taxon>Bacillati</taxon>
        <taxon>Bacillota</taxon>
        <taxon>Bacilli</taxon>
        <taxon>Lactobacillales</taxon>
        <taxon>Lactobacillaceae</taxon>
        <taxon>Lactobacillus</taxon>
    </lineage>
</organism>
<dbReference type="PANTHER" id="PTHR41299:SF1">
    <property type="entry name" value="THIAMINE PYROPHOSPHOKINASE"/>
    <property type="match status" value="1"/>
</dbReference>
<evidence type="ECO:0000259" key="6">
    <source>
        <dbReference type="SMART" id="SM00983"/>
    </source>
</evidence>
<dbReference type="InterPro" id="IPR036759">
    <property type="entry name" value="TPK_catalytic_sf"/>
</dbReference>
<comment type="caution">
    <text evidence="7">The sequence shown here is derived from an EMBL/GenBank/DDBJ whole genome shotgun (WGS) entry which is preliminary data.</text>
</comment>
<protein>
    <recommendedName>
        <fullName evidence="5">Thiamine diphosphokinase</fullName>
        <ecNumber evidence="5">2.7.6.2</ecNumber>
    </recommendedName>
</protein>
<sequence length="228" mass="25863">MKSFALLGAPKQLWPDDLKEQFLKANRTGDLVIGVDRGSLLLQKMGIKVDVAEGDFDSLKRNELAEIEKNVADIRYSNPEKDWTDAELAIRCAFLDYRVSHLTIFGATGGRLDHFLSNLFMVLKPEFNQFAEKITLIDQQNSIKFYNAGKHLVKRQLGYQYFGVATLNKVLNLNINGAKYNLSNFRSANPVSFSSNEFLPEKDTFELSFSRGVVAVIQSKDINRFQNI</sequence>
<dbReference type="GO" id="GO:0030975">
    <property type="term" value="F:thiamine binding"/>
    <property type="evidence" value="ECO:0007669"/>
    <property type="project" value="InterPro"/>
</dbReference>
<dbReference type="EC" id="2.7.6.2" evidence="5"/>
<dbReference type="GO" id="GO:0004788">
    <property type="term" value="F:thiamine diphosphokinase activity"/>
    <property type="evidence" value="ECO:0007669"/>
    <property type="project" value="UniProtKB-UniRule"/>
</dbReference>
<dbReference type="GO" id="GO:0005524">
    <property type="term" value="F:ATP binding"/>
    <property type="evidence" value="ECO:0007669"/>
    <property type="project" value="UniProtKB-KW"/>
</dbReference>
<evidence type="ECO:0000256" key="2">
    <source>
        <dbReference type="ARBA" id="ARBA00022741"/>
    </source>
</evidence>
<dbReference type="InterPro" id="IPR007371">
    <property type="entry name" value="TPK_catalytic"/>
</dbReference>
<keyword evidence="1" id="KW-0808">Transferase</keyword>
<dbReference type="EMBL" id="JXLI01000010">
    <property type="protein sequence ID" value="KJY56793.1"/>
    <property type="molecule type" value="Genomic_DNA"/>
</dbReference>
<dbReference type="GO" id="GO:0016301">
    <property type="term" value="F:kinase activity"/>
    <property type="evidence" value="ECO:0007669"/>
    <property type="project" value="UniProtKB-KW"/>
</dbReference>
<dbReference type="AlphaFoldDB" id="A0A0F4LEP2"/>
<proteinExistence type="predicted"/>
<dbReference type="InterPro" id="IPR007373">
    <property type="entry name" value="Thiamin_PyroPKinase_B1-bd"/>
</dbReference>
<dbReference type="GO" id="GO:0006772">
    <property type="term" value="P:thiamine metabolic process"/>
    <property type="evidence" value="ECO:0007669"/>
    <property type="project" value="UniProtKB-UniRule"/>
</dbReference>
<dbReference type="GO" id="GO:0009229">
    <property type="term" value="P:thiamine diphosphate biosynthetic process"/>
    <property type="evidence" value="ECO:0007669"/>
    <property type="project" value="InterPro"/>
</dbReference>
<dbReference type="NCBIfam" id="TIGR01378">
    <property type="entry name" value="thi_PPkinase"/>
    <property type="match status" value="1"/>
</dbReference>
<gene>
    <name evidence="7" type="ORF">JF74_11470</name>
</gene>
<dbReference type="STRING" id="1218507.JF74_11470"/>
<dbReference type="InterPro" id="IPR006282">
    <property type="entry name" value="Thi_PPkinase"/>
</dbReference>
<dbReference type="Gene3D" id="3.40.50.10240">
    <property type="entry name" value="Thiamin pyrophosphokinase, catalytic domain"/>
    <property type="match status" value="1"/>
</dbReference>
<dbReference type="Pfam" id="PF04265">
    <property type="entry name" value="TPK_B1_binding"/>
    <property type="match status" value="1"/>
</dbReference>
<keyword evidence="3 7" id="KW-0418">Kinase</keyword>
<keyword evidence="4" id="KW-0067">ATP-binding</keyword>
<accession>A0A0F4LEP2</accession>
<evidence type="ECO:0000256" key="5">
    <source>
        <dbReference type="NCBIfam" id="TIGR01378"/>
    </source>
</evidence>
<keyword evidence="2" id="KW-0547">Nucleotide-binding</keyword>
<dbReference type="PATRIC" id="fig|1218507.3.peg.1324"/>
<dbReference type="PANTHER" id="PTHR41299">
    <property type="entry name" value="THIAMINE PYROPHOSPHOKINASE"/>
    <property type="match status" value="1"/>
</dbReference>
<evidence type="ECO:0000313" key="7">
    <source>
        <dbReference type="EMBL" id="KJY56793.1"/>
    </source>
</evidence>
<dbReference type="CDD" id="cd07995">
    <property type="entry name" value="TPK"/>
    <property type="match status" value="1"/>
</dbReference>
<feature type="domain" description="Thiamin pyrophosphokinase thiamin-binding" evidence="6">
    <location>
        <begin position="149"/>
        <end position="215"/>
    </location>
</feature>
<dbReference type="RefSeq" id="WP_046325055.1">
    <property type="nucleotide sequence ID" value="NZ_JBHTMT010000001.1"/>
</dbReference>
<evidence type="ECO:0000256" key="3">
    <source>
        <dbReference type="ARBA" id="ARBA00022777"/>
    </source>
</evidence>
<dbReference type="OrthoDB" id="9804377at2"/>
<dbReference type="Proteomes" id="UP000033531">
    <property type="component" value="Unassembled WGS sequence"/>
</dbReference>
<name>A0A0F4LEP2_9LACO</name>
<reference evidence="7 8" key="1">
    <citation type="submission" date="2015-01" db="EMBL/GenBank/DDBJ databases">
        <title>Comparative genomics of the lactic acid bacteria isolated from the honey bee gut.</title>
        <authorList>
            <person name="Ellegaard K.M."/>
            <person name="Tamarit D."/>
            <person name="Javelind E."/>
            <person name="Olofsson T."/>
            <person name="Andersson S.G."/>
            <person name="Vasquez A."/>
        </authorList>
    </citation>
    <scope>NUCLEOTIDE SEQUENCE [LARGE SCALE GENOMIC DNA]</scope>
    <source>
        <strain evidence="7 8">Hma8</strain>
    </source>
</reference>
<dbReference type="HOGENOM" id="CLU_044237_1_0_9"/>
<evidence type="ECO:0000256" key="1">
    <source>
        <dbReference type="ARBA" id="ARBA00022679"/>
    </source>
</evidence>
<dbReference type="InterPro" id="IPR053149">
    <property type="entry name" value="TPK"/>
</dbReference>
<evidence type="ECO:0000256" key="4">
    <source>
        <dbReference type="ARBA" id="ARBA00022840"/>
    </source>
</evidence>